<gene>
    <name evidence="4" type="ORF">FNT36_07745</name>
</gene>
<feature type="domain" description="TonB C-terminal" evidence="3">
    <location>
        <begin position="276"/>
        <end position="363"/>
    </location>
</feature>
<dbReference type="Gene3D" id="3.30.1150.10">
    <property type="match status" value="1"/>
</dbReference>
<keyword evidence="2" id="KW-1133">Transmembrane helix</keyword>
<evidence type="ECO:0000256" key="2">
    <source>
        <dbReference type="SAM" id="Phobius"/>
    </source>
</evidence>
<dbReference type="RefSeq" id="WP_144846126.1">
    <property type="nucleotide sequence ID" value="NZ_VMRJ01000002.1"/>
</dbReference>
<feature type="compositionally biased region" description="Low complexity" evidence="1">
    <location>
        <begin position="211"/>
        <end position="233"/>
    </location>
</feature>
<keyword evidence="5" id="KW-1185">Reference proteome</keyword>
<dbReference type="Gene3D" id="1.10.10.1320">
    <property type="entry name" value="Anti-sigma factor, zinc-finger domain"/>
    <property type="match status" value="1"/>
</dbReference>
<dbReference type="OrthoDB" id="5185837at2"/>
<keyword evidence="2" id="KW-0472">Membrane</keyword>
<dbReference type="PROSITE" id="PS52015">
    <property type="entry name" value="TONB_CTD"/>
    <property type="match status" value="1"/>
</dbReference>
<dbReference type="PANTHER" id="PTHR33446:SF2">
    <property type="entry name" value="PROTEIN TONB"/>
    <property type="match status" value="1"/>
</dbReference>
<feature type="transmembrane region" description="Helical" evidence="2">
    <location>
        <begin position="97"/>
        <end position="120"/>
    </location>
</feature>
<dbReference type="InterPro" id="IPR051045">
    <property type="entry name" value="TonB-dependent_transducer"/>
</dbReference>
<dbReference type="GO" id="GO:0098797">
    <property type="term" value="C:plasma membrane protein complex"/>
    <property type="evidence" value="ECO:0007669"/>
    <property type="project" value="TreeGrafter"/>
</dbReference>
<dbReference type="InterPro" id="IPR027383">
    <property type="entry name" value="Znf_put"/>
</dbReference>
<accession>A0A558BXU9</accession>
<dbReference type="AlphaFoldDB" id="A0A558BXU9"/>
<feature type="compositionally biased region" description="Low complexity" evidence="1">
    <location>
        <begin position="180"/>
        <end position="198"/>
    </location>
</feature>
<dbReference type="Proteomes" id="UP000317624">
    <property type="component" value="Unassembled WGS sequence"/>
</dbReference>
<organism evidence="4 5">
    <name type="scientific">Hymenobacter setariae</name>
    <dbReference type="NCBI Taxonomy" id="2594794"/>
    <lineage>
        <taxon>Bacteria</taxon>
        <taxon>Pseudomonadati</taxon>
        <taxon>Bacteroidota</taxon>
        <taxon>Cytophagia</taxon>
        <taxon>Cytophagales</taxon>
        <taxon>Hymenobacteraceae</taxon>
        <taxon>Hymenobacter</taxon>
    </lineage>
</organism>
<dbReference type="Pfam" id="PF03544">
    <property type="entry name" value="TonB_C"/>
    <property type="match status" value="1"/>
</dbReference>
<dbReference type="GO" id="GO:0055085">
    <property type="term" value="P:transmembrane transport"/>
    <property type="evidence" value="ECO:0007669"/>
    <property type="project" value="InterPro"/>
</dbReference>
<name>A0A558BXU9_9BACT</name>
<dbReference type="PANTHER" id="PTHR33446">
    <property type="entry name" value="PROTEIN TONB-RELATED"/>
    <property type="match status" value="1"/>
</dbReference>
<comment type="caution">
    <text evidence="4">The sequence shown here is derived from an EMBL/GenBank/DDBJ whole genome shotgun (WGS) entry which is preliminary data.</text>
</comment>
<dbReference type="EMBL" id="VMRJ01000002">
    <property type="protein sequence ID" value="TVT41338.1"/>
    <property type="molecule type" value="Genomic_DNA"/>
</dbReference>
<evidence type="ECO:0000313" key="5">
    <source>
        <dbReference type="Proteomes" id="UP000317624"/>
    </source>
</evidence>
<protein>
    <recommendedName>
        <fullName evidence="3">TonB C-terminal domain-containing protein</fullName>
    </recommendedName>
</protein>
<evidence type="ECO:0000313" key="4">
    <source>
        <dbReference type="EMBL" id="TVT41338.1"/>
    </source>
</evidence>
<evidence type="ECO:0000259" key="3">
    <source>
        <dbReference type="PROSITE" id="PS52015"/>
    </source>
</evidence>
<keyword evidence="2" id="KW-0812">Transmembrane</keyword>
<proteinExistence type="predicted"/>
<dbReference type="InterPro" id="IPR041916">
    <property type="entry name" value="Anti_sigma_zinc_sf"/>
</dbReference>
<dbReference type="InterPro" id="IPR037682">
    <property type="entry name" value="TonB_C"/>
</dbReference>
<feature type="region of interest" description="Disordered" evidence="1">
    <location>
        <begin position="166"/>
        <end position="237"/>
    </location>
</feature>
<sequence>MLPTNPLLNATTPAGPHLPMGLLRQYAAGTLASASQHRVEAHTLACPRCADILAGLQQTSPATTDQALTQLQQRLRQRVQQQVAPARYDREERRNRWLLPQLAAAAALLLGLVAGGWWAWQQRHAAHTTPAVAVAPIIAPAPPVAPTPVASPENEVASAPPLAARKPAYASAPARHRRAQVASSSARRSHHQPAQPATPATPPAPPLATGSAEPANALPAAPPLASSAPAAAADTNQPRFTIKAADTQLMRPTESAPSRQALMPAAPPIAPAPAGGYSALREKLRRAAAEFQPEAGERPLSGSVQLRLTIGADGKIQQIKVLHGLRADYDEEAQRLVCEGPSWIPGISGGRRAAQVVDVTVPF</sequence>
<dbReference type="SUPFAM" id="SSF74653">
    <property type="entry name" value="TolA/TonB C-terminal domain"/>
    <property type="match status" value="1"/>
</dbReference>
<dbReference type="GO" id="GO:0031992">
    <property type="term" value="F:energy transducer activity"/>
    <property type="evidence" value="ECO:0007669"/>
    <property type="project" value="TreeGrafter"/>
</dbReference>
<evidence type="ECO:0000256" key="1">
    <source>
        <dbReference type="SAM" id="MobiDB-lite"/>
    </source>
</evidence>
<dbReference type="Pfam" id="PF13490">
    <property type="entry name" value="zf-HC2"/>
    <property type="match status" value="1"/>
</dbReference>
<reference evidence="4 5" key="1">
    <citation type="submission" date="2019-07" db="EMBL/GenBank/DDBJ databases">
        <title>Hymenobacter sp. straun FUR1 Genome sequencing and assembly.</title>
        <authorList>
            <person name="Chhetri G."/>
        </authorList>
    </citation>
    <scope>NUCLEOTIDE SEQUENCE [LARGE SCALE GENOMIC DNA]</scope>
    <source>
        <strain evidence="4 5">Fur1</strain>
    </source>
</reference>